<proteinExistence type="predicted"/>
<evidence type="ECO:0000313" key="1">
    <source>
        <dbReference type="EMBL" id="KKL64833.1"/>
    </source>
</evidence>
<dbReference type="InterPro" id="IPR000836">
    <property type="entry name" value="PRTase_dom"/>
</dbReference>
<dbReference type="Gene3D" id="3.40.50.2020">
    <property type="match status" value="1"/>
</dbReference>
<reference evidence="1" key="1">
    <citation type="journal article" date="2015" name="Nature">
        <title>Complex archaea that bridge the gap between prokaryotes and eukaryotes.</title>
        <authorList>
            <person name="Spang A."/>
            <person name="Saw J.H."/>
            <person name="Jorgensen S.L."/>
            <person name="Zaremba-Niedzwiedzka K."/>
            <person name="Martijn J."/>
            <person name="Lind A.E."/>
            <person name="van Eijk R."/>
            <person name="Schleper C."/>
            <person name="Guy L."/>
            <person name="Ettema T.J."/>
        </authorList>
    </citation>
    <scope>NUCLEOTIDE SEQUENCE</scope>
</reference>
<accession>A0A0F9DSN2</accession>
<dbReference type="EMBL" id="LAZR01027727">
    <property type="protein sequence ID" value="KKL64833.1"/>
    <property type="molecule type" value="Genomic_DNA"/>
</dbReference>
<organism evidence="1">
    <name type="scientific">marine sediment metagenome</name>
    <dbReference type="NCBI Taxonomy" id="412755"/>
    <lineage>
        <taxon>unclassified sequences</taxon>
        <taxon>metagenomes</taxon>
        <taxon>ecological metagenomes</taxon>
    </lineage>
</organism>
<sequence>MAEGYITARPFLYYRQTPFTLHSGKSSHWFVSGEAIFNDPYLKEEVLDCWTKALPDTYKVPHFFGIPSGGTPWAEAIAEYTYGIVLTDPTSLTPETYLVDDVTTTGQSFRAYGSTLPRLVVVNRGDVPVLSSWLSLSLA</sequence>
<name>A0A0F9DSN2_9ZZZZ</name>
<gene>
    <name evidence="1" type="ORF">LCGC14_2161060</name>
</gene>
<comment type="caution">
    <text evidence="1">The sequence shown here is derived from an EMBL/GenBank/DDBJ whole genome shotgun (WGS) entry which is preliminary data.</text>
</comment>
<dbReference type="InterPro" id="IPR029057">
    <property type="entry name" value="PRTase-like"/>
</dbReference>
<dbReference type="CDD" id="cd06223">
    <property type="entry name" value="PRTases_typeI"/>
    <property type="match status" value="1"/>
</dbReference>
<dbReference type="SUPFAM" id="SSF53271">
    <property type="entry name" value="PRTase-like"/>
    <property type="match status" value="1"/>
</dbReference>
<dbReference type="AlphaFoldDB" id="A0A0F9DSN2"/>
<protein>
    <submittedName>
        <fullName evidence="1">Uncharacterized protein</fullName>
    </submittedName>
</protein>